<accession>A0AC60Q295</accession>
<comment type="caution">
    <text evidence="1">The sequence shown here is derived from an EMBL/GenBank/DDBJ whole genome shotgun (WGS) entry which is preliminary data.</text>
</comment>
<evidence type="ECO:0000313" key="2">
    <source>
        <dbReference type="Proteomes" id="UP000805193"/>
    </source>
</evidence>
<keyword evidence="2" id="KW-1185">Reference proteome</keyword>
<gene>
    <name evidence="1" type="ORF">HPB47_025145</name>
</gene>
<dbReference type="EMBL" id="JABSTQ010009588">
    <property type="protein sequence ID" value="KAG0427809.1"/>
    <property type="molecule type" value="Genomic_DNA"/>
</dbReference>
<proteinExistence type="predicted"/>
<dbReference type="Proteomes" id="UP000805193">
    <property type="component" value="Unassembled WGS sequence"/>
</dbReference>
<evidence type="ECO:0000313" key="1">
    <source>
        <dbReference type="EMBL" id="KAG0427809.1"/>
    </source>
</evidence>
<protein>
    <submittedName>
        <fullName evidence="1">Uncharacterized protein</fullName>
    </submittedName>
</protein>
<organism evidence="1 2">
    <name type="scientific">Ixodes persulcatus</name>
    <name type="common">Taiga tick</name>
    <dbReference type="NCBI Taxonomy" id="34615"/>
    <lineage>
        <taxon>Eukaryota</taxon>
        <taxon>Metazoa</taxon>
        <taxon>Ecdysozoa</taxon>
        <taxon>Arthropoda</taxon>
        <taxon>Chelicerata</taxon>
        <taxon>Arachnida</taxon>
        <taxon>Acari</taxon>
        <taxon>Parasitiformes</taxon>
        <taxon>Ixodida</taxon>
        <taxon>Ixodoidea</taxon>
        <taxon>Ixodidae</taxon>
        <taxon>Ixodinae</taxon>
        <taxon>Ixodes</taxon>
    </lineage>
</organism>
<reference evidence="1 2" key="1">
    <citation type="journal article" date="2020" name="Cell">
        <title>Large-Scale Comparative Analyses of Tick Genomes Elucidate Their Genetic Diversity and Vector Capacities.</title>
        <authorList>
            <consortium name="Tick Genome and Microbiome Consortium (TIGMIC)"/>
            <person name="Jia N."/>
            <person name="Wang J."/>
            <person name="Shi W."/>
            <person name="Du L."/>
            <person name="Sun Y."/>
            <person name="Zhan W."/>
            <person name="Jiang J.F."/>
            <person name="Wang Q."/>
            <person name="Zhang B."/>
            <person name="Ji P."/>
            <person name="Bell-Sakyi L."/>
            <person name="Cui X.M."/>
            <person name="Yuan T.T."/>
            <person name="Jiang B.G."/>
            <person name="Yang W.F."/>
            <person name="Lam T.T."/>
            <person name="Chang Q.C."/>
            <person name="Ding S.J."/>
            <person name="Wang X.J."/>
            <person name="Zhu J.G."/>
            <person name="Ruan X.D."/>
            <person name="Zhao L."/>
            <person name="Wei J.T."/>
            <person name="Ye R.Z."/>
            <person name="Que T.C."/>
            <person name="Du C.H."/>
            <person name="Zhou Y.H."/>
            <person name="Cheng J.X."/>
            <person name="Dai P.F."/>
            <person name="Guo W.B."/>
            <person name="Han X.H."/>
            <person name="Huang E.J."/>
            <person name="Li L.F."/>
            <person name="Wei W."/>
            <person name="Gao Y.C."/>
            <person name="Liu J.Z."/>
            <person name="Shao H.Z."/>
            <person name="Wang X."/>
            <person name="Wang C.C."/>
            <person name="Yang T.C."/>
            <person name="Huo Q.B."/>
            <person name="Li W."/>
            <person name="Chen H.Y."/>
            <person name="Chen S.E."/>
            <person name="Zhou L.G."/>
            <person name="Ni X.B."/>
            <person name="Tian J.H."/>
            <person name="Sheng Y."/>
            <person name="Liu T."/>
            <person name="Pan Y.S."/>
            <person name="Xia L.Y."/>
            <person name="Li J."/>
            <person name="Zhao F."/>
            <person name="Cao W.C."/>
        </authorList>
    </citation>
    <scope>NUCLEOTIDE SEQUENCE [LARGE SCALE GENOMIC DNA]</scope>
    <source>
        <strain evidence="1">Iper-2018</strain>
    </source>
</reference>
<name>A0AC60Q295_IXOPE</name>
<sequence length="251" mass="28611">MAPATVDSLVDNLSRCHLLISLFAFLRGMPVTWNLMMVVFVTPPNVPYRCSTSSVNWTRTVFSATNASVLEEEARTQCFEDVWNATDAEAVRIPCSSWEYDSSLYGHTVIEEVWDCEGLMPAFVMETVSPRFRFMPTMTLGMGWTTGMVLLPWLAYLTRDWRLTQMYAAAPLALMLLVWWWLLATGKFQEARDVLARFSKHSKAPAQAVDEIIDEAKRKRETALQYCTDLLCGLHRVYTLPTFTKKGTWGP</sequence>